<gene>
    <name evidence="2" type="ORF">A0123_01741</name>
</gene>
<dbReference type="InterPro" id="IPR030930">
    <property type="entry name" value="AIDA"/>
</dbReference>
<dbReference type="NCBIfam" id="TIGR04415">
    <property type="entry name" value="O_hepto_targRPT"/>
    <property type="match status" value="3"/>
</dbReference>
<accession>A0A1B6VKF1</accession>
<dbReference type="PATRIC" id="fig|38307.3.peg.1795"/>
<reference evidence="2 3" key="1">
    <citation type="submission" date="2016-03" db="EMBL/GenBank/DDBJ databases">
        <title>Draft genome sequence of Gluconobacter cerinus strain CECT 9110.</title>
        <authorList>
            <person name="Sainz F."/>
            <person name="Mas A."/>
            <person name="Torija M.J."/>
        </authorList>
    </citation>
    <scope>NUCLEOTIDE SEQUENCE [LARGE SCALE GENOMIC DNA]</scope>
    <source>
        <strain evidence="2 3">CECT 9110</strain>
    </source>
</reference>
<feature type="domain" description="Hedgehog/Intein (Hint)" evidence="1">
    <location>
        <begin position="379"/>
        <end position="518"/>
    </location>
</feature>
<evidence type="ECO:0000313" key="2">
    <source>
        <dbReference type="EMBL" id="OAJ67699.1"/>
    </source>
</evidence>
<dbReference type="Gene3D" id="2.160.20.20">
    <property type="match status" value="1"/>
</dbReference>
<evidence type="ECO:0000313" key="3">
    <source>
        <dbReference type="Proteomes" id="UP000077786"/>
    </source>
</evidence>
<dbReference type="Proteomes" id="UP000077786">
    <property type="component" value="Unassembled WGS sequence"/>
</dbReference>
<protein>
    <submittedName>
        <fullName evidence="2">Adhesin/invasin tiba translocator</fullName>
    </submittedName>
</protein>
<evidence type="ECO:0000259" key="1">
    <source>
        <dbReference type="Pfam" id="PF13403"/>
    </source>
</evidence>
<dbReference type="InterPro" id="IPR028992">
    <property type="entry name" value="Hedgehog/Intein_dom"/>
</dbReference>
<proteinExistence type="predicted"/>
<organism evidence="2 3">
    <name type="scientific">Gluconobacter cerinus</name>
    <dbReference type="NCBI Taxonomy" id="38307"/>
    <lineage>
        <taxon>Bacteria</taxon>
        <taxon>Pseudomonadati</taxon>
        <taxon>Pseudomonadota</taxon>
        <taxon>Alphaproteobacteria</taxon>
        <taxon>Acetobacterales</taxon>
        <taxon>Acetobacteraceae</taxon>
        <taxon>Gluconobacter</taxon>
    </lineage>
</organism>
<sequence>MAGGTTYNSNRQYSLANGGTISGSTSTDIFGDVTVNESYFLINNTLSGSTAAQYGAIIAETGDTGTNLVATSAGALLASGGTITGATVGNSAAVLAFNGGTVTNYNVAAGGAVFVGDQSLNTSASAILTSKGLTNLSGPGFVSAGILHSGAQEIITSGGTDRGSLIQGTQYVSAGGLTISNTVNSGGVQNLYSGAVTSGTIVASGGTTVASGGATISATNISGGAVQLNAAAILRGAVVSAGGKLTVSSGATASSVTVSSGGTESVLSGGVISGGTVLSGGKETVASGATSYNVTVSSGGSLTVVAGAVLSGTQVAQGAVIDVDTLAYASGGTVKLDGNTLTISEGGSTWQTTFGGTFKSTDYFVLGRDTDGSTIATFVCFCAGTLILTEDGEKRVEDLQIGDRAITYVAGREVIEPITWVGHRTAQVRTDLPVDQAGYPVRILKDAISPGVPHQDLVVTPEHCLYFEGRFVPARMLVNGRSVFYDLTMTNYEYFHVETENHSILWSNGALSESYLDTGNRREFGQQGGVVRLVSGPVREWSVDAAAPLAVTRDLVEPIYRALEERAVEMSIPDQRKPVVLTEDANLHLVTPAGHRINAARRAENGDFVFMLPAGVDEVRIMSRASRPADVFGPVVDDRRYLGVLVGGISLWAGNGQKSLTAHITEDELSGWNNREEGGVRWTNGNAVLKLPARQDLSIAVLTIEVKNAGPYLLEDETDNVAVIAS</sequence>
<dbReference type="SUPFAM" id="SSF51126">
    <property type="entry name" value="Pectin lyase-like"/>
    <property type="match status" value="1"/>
</dbReference>
<dbReference type="OrthoDB" id="7284755at2"/>
<dbReference type="RefSeq" id="WP_157091187.1">
    <property type="nucleotide sequence ID" value="NZ_LUTU01000007.1"/>
</dbReference>
<dbReference type="InterPro" id="IPR012332">
    <property type="entry name" value="Autotransporter_pectin_lyase_C"/>
</dbReference>
<dbReference type="Pfam" id="PF13403">
    <property type="entry name" value="Hint_2"/>
    <property type="match status" value="1"/>
</dbReference>
<dbReference type="EMBL" id="LUTU01000007">
    <property type="protein sequence ID" value="OAJ67699.1"/>
    <property type="molecule type" value="Genomic_DNA"/>
</dbReference>
<dbReference type="InterPro" id="IPR036844">
    <property type="entry name" value="Hint_dom_sf"/>
</dbReference>
<name>A0A1B6VKF1_9PROT</name>
<dbReference type="InterPro" id="IPR011050">
    <property type="entry name" value="Pectin_lyase_fold/virulence"/>
</dbReference>
<comment type="caution">
    <text evidence="2">The sequence shown here is derived from an EMBL/GenBank/DDBJ whole genome shotgun (WGS) entry which is preliminary data.</text>
</comment>
<dbReference type="SUPFAM" id="SSF51294">
    <property type="entry name" value="Hedgehog/intein (Hint) domain"/>
    <property type="match status" value="1"/>
</dbReference>
<dbReference type="AlphaFoldDB" id="A0A1B6VKF1"/>